<feature type="region of interest" description="Disordered" evidence="1">
    <location>
        <begin position="208"/>
        <end position="349"/>
    </location>
</feature>
<dbReference type="GeneID" id="89947492"/>
<dbReference type="Gene3D" id="1.20.5.170">
    <property type="match status" value="1"/>
</dbReference>
<dbReference type="Pfam" id="PF11905">
    <property type="entry name" value="DUF3425"/>
    <property type="match status" value="1"/>
</dbReference>
<gene>
    <name evidence="3" type="ORF">ATC70_003790</name>
</gene>
<evidence type="ECO:0000313" key="4">
    <source>
        <dbReference type="Proteomes" id="UP001304243"/>
    </source>
</evidence>
<feature type="compositionally biased region" description="Polar residues" evidence="1">
    <location>
        <begin position="523"/>
        <end position="532"/>
    </location>
</feature>
<evidence type="ECO:0000256" key="1">
    <source>
        <dbReference type="SAM" id="MobiDB-lite"/>
    </source>
</evidence>
<reference evidence="3 4" key="1">
    <citation type="submission" date="2022-11" db="EMBL/GenBank/DDBJ databases">
        <title>Mucor velutinosus strain NIH1002 WGS.</title>
        <authorList>
            <person name="Subramanian P."/>
            <person name="Mullikin J.C."/>
            <person name="Segre J.A."/>
            <person name="Zelazny A.M."/>
        </authorList>
    </citation>
    <scope>NUCLEOTIDE SEQUENCE [LARGE SCALE GENOMIC DNA]</scope>
    <source>
        <strain evidence="3 4">NIH1002</strain>
    </source>
</reference>
<proteinExistence type="predicted"/>
<sequence length="642" mass="72260">MAGSVIGTSSYSEAMDLSDLEEENGYSHYEGMHHSSETLPTMNNIEEQQAQQQPPPHQQQQQEPPVKIRKKPGRKPNPASPALRKAQNRAAQRAFRERKERHMKDLESNIKGIKDHRDRLLQENEKMSSENEILKAENWYLKGIVLSLQLVCLQHNLVIPQHCPHVNDETLSVLAQSIPESISSYLNVNSRNKLQISQKLMNESPELSNLHLQSQQPLPQQPLPQQPLPQQQQQQQQQPFPHQFPSGSLIITQDGVHKVPNKHGNGSPHQQQHSNSWYHQQSNGNGAPSIQPQHPYGASNMYGSPNSAHTSDEFNNLPPLSPMSSSAMTDRSDNASKNKFSAENSRELPRPSIVAAPSEPITSNLAAIQTLRLRLRLQSACVRMQSIPFAIQPTLLQLTIPHDPRIDLIPTPHMRDRMILYRDQFDLDDCFRCLLSGSVFHGGDPAVAGNWQLPEEFFKKYWFLTIDYNLRRYTNEWRKKQGLKEINGNLPTLEESPQQQPQSSSVNTSASSQFTPPVLPPHTGSSPHIQSSMYAQPPALQHVPQPMDRRSLTYDDLSSYLGMQLESSRTTPATNTSTATTTTSSINLTPVQLTNGYGNMMGSTSQPRPKPQSAWESLIGSRNYDMMMTGSYNENDMDQQPN</sequence>
<feature type="region of interest" description="Disordered" evidence="1">
    <location>
        <begin position="565"/>
        <end position="588"/>
    </location>
</feature>
<feature type="compositionally biased region" description="Polar residues" evidence="1">
    <location>
        <begin position="1"/>
        <end position="12"/>
    </location>
</feature>
<dbReference type="RefSeq" id="XP_064678457.1">
    <property type="nucleotide sequence ID" value="XM_064823145.1"/>
</dbReference>
<feature type="domain" description="BZIP" evidence="2">
    <location>
        <begin position="84"/>
        <end position="137"/>
    </location>
</feature>
<keyword evidence="4" id="KW-1185">Reference proteome</keyword>
<dbReference type="InterPro" id="IPR021833">
    <property type="entry name" value="DUF3425"/>
</dbReference>
<dbReference type="PANTHER" id="PTHR38116:SF9">
    <property type="entry name" value="BZIP DOMAIN-CONTAINING PROTEIN"/>
    <property type="match status" value="1"/>
</dbReference>
<feature type="region of interest" description="Disordered" evidence="1">
    <location>
        <begin position="1"/>
        <end position="101"/>
    </location>
</feature>
<accession>A0AAN7HXV2</accession>
<dbReference type="AlphaFoldDB" id="A0AAN7HXV2"/>
<dbReference type="SUPFAM" id="SSF57959">
    <property type="entry name" value="Leucine zipper domain"/>
    <property type="match status" value="1"/>
</dbReference>
<dbReference type="GO" id="GO:0003700">
    <property type="term" value="F:DNA-binding transcription factor activity"/>
    <property type="evidence" value="ECO:0007669"/>
    <property type="project" value="InterPro"/>
</dbReference>
<dbReference type="PROSITE" id="PS00036">
    <property type="entry name" value="BZIP_BASIC"/>
    <property type="match status" value="1"/>
</dbReference>
<name>A0AAN7HXV2_9FUNG</name>
<feature type="compositionally biased region" description="Low complexity" evidence="1">
    <location>
        <begin position="496"/>
        <end position="512"/>
    </location>
</feature>
<dbReference type="SMART" id="SM00338">
    <property type="entry name" value="BRLZ"/>
    <property type="match status" value="1"/>
</dbReference>
<comment type="caution">
    <text evidence="3">The sequence shown here is derived from an EMBL/GenBank/DDBJ whole genome shotgun (WGS) entry which is preliminary data.</text>
</comment>
<dbReference type="EMBL" id="JASEJX010000025">
    <property type="protein sequence ID" value="KAK4511791.1"/>
    <property type="molecule type" value="Genomic_DNA"/>
</dbReference>
<protein>
    <recommendedName>
        <fullName evidence="2">BZIP domain-containing protein</fullName>
    </recommendedName>
</protein>
<dbReference type="CDD" id="cd14688">
    <property type="entry name" value="bZIP_YAP"/>
    <property type="match status" value="1"/>
</dbReference>
<evidence type="ECO:0000259" key="2">
    <source>
        <dbReference type="PROSITE" id="PS50217"/>
    </source>
</evidence>
<feature type="compositionally biased region" description="Polar residues" evidence="1">
    <location>
        <begin position="267"/>
        <end position="292"/>
    </location>
</feature>
<dbReference type="Pfam" id="PF00170">
    <property type="entry name" value="bZIP_1"/>
    <property type="match status" value="1"/>
</dbReference>
<dbReference type="InterPro" id="IPR004827">
    <property type="entry name" value="bZIP"/>
</dbReference>
<organism evidence="3 4">
    <name type="scientific">Mucor velutinosus</name>
    <dbReference type="NCBI Taxonomy" id="708070"/>
    <lineage>
        <taxon>Eukaryota</taxon>
        <taxon>Fungi</taxon>
        <taxon>Fungi incertae sedis</taxon>
        <taxon>Mucoromycota</taxon>
        <taxon>Mucoromycotina</taxon>
        <taxon>Mucoromycetes</taxon>
        <taxon>Mucorales</taxon>
        <taxon>Mucorineae</taxon>
        <taxon>Mucoraceae</taxon>
        <taxon>Mucor</taxon>
    </lineage>
</organism>
<dbReference type="PANTHER" id="PTHR38116">
    <property type="entry name" value="CHROMOSOME 7, WHOLE GENOME SHOTGUN SEQUENCE"/>
    <property type="match status" value="1"/>
</dbReference>
<feature type="compositionally biased region" description="Low complexity" evidence="1">
    <location>
        <begin position="46"/>
        <end position="65"/>
    </location>
</feature>
<dbReference type="Proteomes" id="UP001304243">
    <property type="component" value="Unassembled WGS sequence"/>
</dbReference>
<dbReference type="PROSITE" id="PS50217">
    <property type="entry name" value="BZIP"/>
    <property type="match status" value="1"/>
</dbReference>
<feature type="region of interest" description="Disordered" evidence="1">
    <location>
        <begin position="489"/>
        <end position="532"/>
    </location>
</feature>
<dbReference type="InterPro" id="IPR046347">
    <property type="entry name" value="bZIP_sf"/>
</dbReference>
<evidence type="ECO:0000313" key="3">
    <source>
        <dbReference type="EMBL" id="KAK4511791.1"/>
    </source>
</evidence>
<feature type="compositionally biased region" description="Low complexity" evidence="1">
    <location>
        <begin position="567"/>
        <end position="585"/>
    </location>
</feature>
<feature type="compositionally biased region" description="Low complexity" evidence="1">
    <location>
        <begin position="228"/>
        <end position="246"/>
    </location>
</feature>